<reference evidence="1" key="1">
    <citation type="submission" date="2015-12" db="EMBL/GenBank/DDBJ databases">
        <title>Gene expression during late stages of embryo sac development: a critical building block for successful pollen-pistil interactions.</title>
        <authorList>
            <person name="Liu Y."/>
            <person name="Joly V."/>
            <person name="Sabar M."/>
            <person name="Matton D.P."/>
        </authorList>
    </citation>
    <scope>NUCLEOTIDE SEQUENCE</scope>
</reference>
<sequence length="95" mass="10832">MRRGNLHGREIIDSINVSIETSKSQTDVVQDKDDISPFKHITRKLQMKKRAISKSELLASYMEEVKKDLVKNMGIEFSDSISMVTSNEEEDNCLA</sequence>
<dbReference type="EMBL" id="GEDG01033643">
    <property type="protein sequence ID" value="JAP10151.1"/>
    <property type="molecule type" value="Transcribed_RNA"/>
</dbReference>
<accession>A0A0V0GR40</accession>
<organism evidence="1">
    <name type="scientific">Solanum chacoense</name>
    <name type="common">Chaco potato</name>
    <dbReference type="NCBI Taxonomy" id="4108"/>
    <lineage>
        <taxon>Eukaryota</taxon>
        <taxon>Viridiplantae</taxon>
        <taxon>Streptophyta</taxon>
        <taxon>Embryophyta</taxon>
        <taxon>Tracheophyta</taxon>
        <taxon>Spermatophyta</taxon>
        <taxon>Magnoliopsida</taxon>
        <taxon>eudicotyledons</taxon>
        <taxon>Gunneridae</taxon>
        <taxon>Pentapetalae</taxon>
        <taxon>asterids</taxon>
        <taxon>lamiids</taxon>
        <taxon>Solanales</taxon>
        <taxon>Solanaceae</taxon>
        <taxon>Solanoideae</taxon>
        <taxon>Solaneae</taxon>
        <taxon>Solanum</taxon>
    </lineage>
</organism>
<dbReference type="AlphaFoldDB" id="A0A0V0GR40"/>
<evidence type="ECO:0000313" key="1">
    <source>
        <dbReference type="EMBL" id="JAP10151.1"/>
    </source>
</evidence>
<name>A0A0V0GR40_SOLCH</name>
<protein>
    <submittedName>
        <fullName evidence="1">Putative ovule protein</fullName>
    </submittedName>
</protein>
<proteinExistence type="predicted"/>